<dbReference type="Proteomes" id="UP000663479">
    <property type="component" value="Chromosome"/>
</dbReference>
<dbReference type="InterPro" id="IPR012884">
    <property type="entry name" value="Excisionase-like"/>
</dbReference>
<dbReference type="EMBL" id="CP066539">
    <property type="protein sequence ID" value="QRL05169.1"/>
    <property type="molecule type" value="Genomic_DNA"/>
</dbReference>
<accession>A0AAQ0CID7</accession>
<evidence type="ECO:0000256" key="2">
    <source>
        <dbReference type="ARBA" id="ARBA00023172"/>
    </source>
</evidence>
<evidence type="ECO:0000256" key="1">
    <source>
        <dbReference type="ARBA" id="ARBA00023125"/>
    </source>
</evidence>
<organism evidence="4 5">
    <name type="scientific">Vreelandella venusta</name>
    <dbReference type="NCBI Taxonomy" id="44935"/>
    <lineage>
        <taxon>Bacteria</taxon>
        <taxon>Pseudomonadati</taxon>
        <taxon>Pseudomonadota</taxon>
        <taxon>Gammaproteobacteria</taxon>
        <taxon>Oceanospirillales</taxon>
        <taxon>Halomonadaceae</taxon>
        <taxon>Vreelandella</taxon>
    </lineage>
</organism>
<keyword evidence="2" id="KW-0233">DNA recombination</keyword>
<evidence type="ECO:0000313" key="5">
    <source>
        <dbReference type="Proteomes" id="UP000663479"/>
    </source>
</evidence>
<dbReference type="InterPro" id="IPR038137">
    <property type="entry name" value="Excisionase-like_sf"/>
</dbReference>
<gene>
    <name evidence="4" type="ORF">JDS37_09650</name>
</gene>
<evidence type="ECO:0000313" key="4">
    <source>
        <dbReference type="EMBL" id="QRL05169.1"/>
    </source>
</evidence>
<sequence length="68" mass="7798">MKTGKLMDLDQWRRARFAGNPPSLTTVRRWCREGMVPAKKMGGTWFIDLDAERRQTGNELADSVLMEA</sequence>
<name>A0AAQ0CID7_9GAMM</name>
<feature type="domain" description="Excisionase-like" evidence="3">
    <location>
        <begin position="8"/>
        <end position="55"/>
    </location>
</feature>
<reference evidence="4" key="1">
    <citation type="submission" date="2020-12" db="EMBL/GenBank/DDBJ databases">
        <title>Genome reconstruction of Halomonas venusta strain DSM 4743.</title>
        <authorList>
            <person name="Aguirre-Garrido J.F."/>
            <person name="Hernandez-Soto L.M."/>
            <person name="Martinez-Abarca F."/>
        </authorList>
    </citation>
    <scope>NUCLEOTIDE SEQUENCE</scope>
    <source>
        <strain evidence="4">4743</strain>
    </source>
</reference>
<dbReference type="GO" id="GO:0003677">
    <property type="term" value="F:DNA binding"/>
    <property type="evidence" value="ECO:0007669"/>
    <property type="project" value="UniProtKB-KW"/>
</dbReference>
<proteinExistence type="predicted"/>
<dbReference type="Gene3D" id="1.10.1660.20">
    <property type="match status" value="1"/>
</dbReference>
<dbReference type="GO" id="GO:0006310">
    <property type="term" value="P:DNA recombination"/>
    <property type="evidence" value="ECO:0007669"/>
    <property type="project" value="UniProtKB-KW"/>
</dbReference>
<dbReference type="Pfam" id="PF07825">
    <property type="entry name" value="Exc"/>
    <property type="match status" value="1"/>
</dbReference>
<dbReference type="SUPFAM" id="SSF46955">
    <property type="entry name" value="Putative DNA-binding domain"/>
    <property type="match status" value="1"/>
</dbReference>
<protein>
    <submittedName>
        <fullName evidence="4">DNA-binding protein</fullName>
    </submittedName>
</protein>
<dbReference type="InterPro" id="IPR009061">
    <property type="entry name" value="DNA-bd_dom_put_sf"/>
</dbReference>
<dbReference type="RefSeq" id="WP_146943521.1">
    <property type="nucleotide sequence ID" value="NZ_BJUL01000006.1"/>
</dbReference>
<evidence type="ECO:0000259" key="3">
    <source>
        <dbReference type="Pfam" id="PF07825"/>
    </source>
</evidence>
<keyword evidence="1 4" id="KW-0238">DNA-binding</keyword>
<dbReference type="AlphaFoldDB" id="A0AAQ0CID7"/>